<dbReference type="Gene3D" id="3.40.50.2300">
    <property type="match status" value="1"/>
</dbReference>
<dbReference type="SUPFAM" id="SSF55785">
    <property type="entry name" value="PYP-like sensor domain (PAS domain)"/>
    <property type="match status" value="2"/>
</dbReference>
<dbReference type="InterPro" id="IPR003594">
    <property type="entry name" value="HATPase_dom"/>
</dbReference>
<evidence type="ECO:0000313" key="9">
    <source>
        <dbReference type="Proteomes" id="UP001200741"/>
    </source>
</evidence>
<dbReference type="PROSITE" id="PS50109">
    <property type="entry name" value="HIS_KIN"/>
    <property type="match status" value="1"/>
</dbReference>
<dbReference type="InterPro" id="IPR036097">
    <property type="entry name" value="HisK_dim/P_sf"/>
</dbReference>
<dbReference type="EMBL" id="JAJTWU010000003">
    <property type="protein sequence ID" value="MCE4554680.1"/>
    <property type="molecule type" value="Genomic_DNA"/>
</dbReference>
<sequence length="814" mass="89410">MKARVLRSATASLLRSTDWRRTALGPMENWPTSLRSHAAMVMEMPSPAIIFWGDEQIQIYNDGYAAIMGPRHPRYFGSPYRDCWPDTYPLIYPWMRRVLDHGEVVEVVREPISVTRYGFEEDAYFTFTFSPLRDDEGRIAGILQPVFEVTDAVLSERRTAVLAELTPDRHGARSADDVLRVLEAASEDVPSAALFLDGERPGSCDALVGVIGRLWHDTELQQVRSAAIRACATGESVLLDQPRVHVLPLPSLQERRIVGALALGINPRLHFDDKYREFQRSVARQVAGLLQKLAMQRAVERQQASLSDLFLQAPAGIALLEGPDLVFALANPLYQASVGGRIVIGRSLRELLPELQGQPFLQILADVYRTGEAYVGRGEVAQLVDEQGVLREKFFNYVYQPTRDAEGRTTGILVFFHEVTDQVRAQREAQALAEQLQLEHRRKDEFLAMLAHELRNPLAPISSAAELLRSGRADSVAVMTASATIARQVRHMAALVNDLLDVSRVTRGLVEIDRQPQAMAAVAFDAIEQVRPLMESRRHRLASRFSAHNPVVLGDRKRLVQIVANLLTNAAKYTPDGGDIALSMTTGDSHVELWISDNGIGIAPEVQPHIFELFVQAQRGADRAEGGLGIGLALVKRLTELHGGTVACESAGPGHGSRFTVRLPLVQASVLPVEPPLQAEQMSPGKRILVVDDNVDAAQMLALLLQSEGHDVAIETVAMHVLDRANRWHPQVVILDIGMPGMDGYEVAQQLRGHAATAGTVLMAVTGYGQAGDRERARRAGFDHFLVKPVDLALLATLMATMSVAARPGEGSPG</sequence>
<evidence type="ECO:0000256" key="3">
    <source>
        <dbReference type="ARBA" id="ARBA00022473"/>
    </source>
</evidence>
<accession>A0ABS8XTQ6</accession>
<dbReference type="InterPro" id="IPR001789">
    <property type="entry name" value="Sig_transdc_resp-reg_receiver"/>
</dbReference>
<dbReference type="PROSITE" id="PS00032">
    <property type="entry name" value="ANTENNAPEDIA"/>
    <property type="match status" value="1"/>
</dbReference>
<protein>
    <recommendedName>
        <fullName evidence="2">histidine kinase</fullName>
        <ecNumber evidence="2">2.7.13.3</ecNumber>
    </recommendedName>
</protein>
<keyword evidence="8" id="KW-0067">ATP-binding</keyword>
<dbReference type="InterPro" id="IPR011006">
    <property type="entry name" value="CheY-like_superfamily"/>
</dbReference>
<keyword evidence="3" id="KW-0217">Developmental protein</keyword>
<dbReference type="CDD" id="cd00082">
    <property type="entry name" value="HisKA"/>
    <property type="match status" value="1"/>
</dbReference>
<keyword evidence="8" id="KW-0547">Nucleotide-binding</keyword>
<dbReference type="Gene3D" id="3.30.565.10">
    <property type="entry name" value="Histidine kinase-like ATPase, C-terminal domain"/>
    <property type="match status" value="1"/>
</dbReference>
<keyword evidence="4 5" id="KW-0597">Phosphoprotein</keyword>
<feature type="domain" description="Histidine kinase" evidence="6">
    <location>
        <begin position="449"/>
        <end position="667"/>
    </location>
</feature>
<dbReference type="GO" id="GO:0005524">
    <property type="term" value="F:ATP binding"/>
    <property type="evidence" value="ECO:0007669"/>
    <property type="project" value="UniProtKB-KW"/>
</dbReference>
<dbReference type="SUPFAM" id="SSF55874">
    <property type="entry name" value="ATPase domain of HSP90 chaperone/DNA topoisomerase II/histidine kinase"/>
    <property type="match status" value="1"/>
</dbReference>
<feature type="domain" description="Response regulatory" evidence="7">
    <location>
        <begin position="687"/>
        <end position="803"/>
    </location>
</feature>
<evidence type="ECO:0000259" key="7">
    <source>
        <dbReference type="PROSITE" id="PS50110"/>
    </source>
</evidence>
<dbReference type="SUPFAM" id="SSF52172">
    <property type="entry name" value="CheY-like"/>
    <property type="match status" value="1"/>
</dbReference>
<organism evidence="8 9">
    <name type="scientific">Pelomonas cellulosilytica</name>
    <dbReference type="NCBI Taxonomy" id="2906762"/>
    <lineage>
        <taxon>Bacteria</taxon>
        <taxon>Pseudomonadati</taxon>
        <taxon>Pseudomonadota</taxon>
        <taxon>Betaproteobacteria</taxon>
        <taxon>Burkholderiales</taxon>
        <taxon>Sphaerotilaceae</taxon>
        <taxon>Roseateles</taxon>
    </lineage>
</organism>
<dbReference type="RefSeq" id="WP_233371691.1">
    <property type="nucleotide sequence ID" value="NZ_JAJTWU010000003.1"/>
</dbReference>
<dbReference type="Gene3D" id="3.30.450.20">
    <property type="entry name" value="PAS domain"/>
    <property type="match status" value="2"/>
</dbReference>
<dbReference type="Pfam" id="PF02518">
    <property type="entry name" value="HATPase_c"/>
    <property type="match status" value="1"/>
</dbReference>
<dbReference type="Pfam" id="PF00512">
    <property type="entry name" value="HisKA"/>
    <property type="match status" value="1"/>
</dbReference>
<dbReference type="SMART" id="SM00387">
    <property type="entry name" value="HATPase_c"/>
    <property type="match status" value="1"/>
</dbReference>
<dbReference type="InterPro" id="IPR001827">
    <property type="entry name" value="Homeobox_Antennapedia_CS"/>
</dbReference>
<dbReference type="InterPro" id="IPR035965">
    <property type="entry name" value="PAS-like_dom_sf"/>
</dbReference>
<dbReference type="InterPro" id="IPR005467">
    <property type="entry name" value="His_kinase_dom"/>
</dbReference>
<evidence type="ECO:0000313" key="8">
    <source>
        <dbReference type="EMBL" id="MCE4554680.1"/>
    </source>
</evidence>
<name>A0ABS8XTQ6_9BURK</name>
<evidence type="ECO:0000259" key="6">
    <source>
        <dbReference type="PROSITE" id="PS50109"/>
    </source>
</evidence>
<dbReference type="SMART" id="SM00388">
    <property type="entry name" value="HisKA"/>
    <property type="match status" value="1"/>
</dbReference>
<dbReference type="Proteomes" id="UP001200741">
    <property type="component" value="Unassembled WGS sequence"/>
</dbReference>
<dbReference type="Gene3D" id="1.10.287.130">
    <property type="match status" value="1"/>
</dbReference>
<gene>
    <name evidence="8" type="ORF">LXT13_09540</name>
</gene>
<dbReference type="SMART" id="SM00448">
    <property type="entry name" value="REC"/>
    <property type="match status" value="1"/>
</dbReference>
<dbReference type="SUPFAM" id="SSF47384">
    <property type="entry name" value="Homodimeric domain of signal transducing histidine kinase"/>
    <property type="match status" value="1"/>
</dbReference>
<dbReference type="PANTHER" id="PTHR43547:SF2">
    <property type="entry name" value="HYBRID SIGNAL TRANSDUCTION HISTIDINE KINASE C"/>
    <property type="match status" value="1"/>
</dbReference>
<reference evidence="8 9" key="1">
    <citation type="submission" date="2021-12" db="EMBL/GenBank/DDBJ databases">
        <title>Genome seq of P8.</title>
        <authorList>
            <person name="Seo T."/>
        </authorList>
    </citation>
    <scope>NUCLEOTIDE SEQUENCE [LARGE SCALE GENOMIC DNA]</scope>
    <source>
        <strain evidence="8 9">P8</strain>
    </source>
</reference>
<dbReference type="CDD" id="cd17580">
    <property type="entry name" value="REC_2_DhkD-like"/>
    <property type="match status" value="1"/>
</dbReference>
<dbReference type="InterPro" id="IPR004358">
    <property type="entry name" value="Sig_transdc_His_kin-like_C"/>
</dbReference>
<dbReference type="EC" id="2.7.13.3" evidence="2"/>
<dbReference type="CDD" id="cd00075">
    <property type="entry name" value="HATPase"/>
    <property type="match status" value="1"/>
</dbReference>
<dbReference type="InterPro" id="IPR036890">
    <property type="entry name" value="HATPase_C_sf"/>
</dbReference>
<keyword evidence="9" id="KW-1185">Reference proteome</keyword>
<dbReference type="PRINTS" id="PR00344">
    <property type="entry name" value="BCTRLSENSOR"/>
</dbReference>
<comment type="caution">
    <text evidence="8">The sequence shown here is derived from an EMBL/GenBank/DDBJ whole genome shotgun (WGS) entry which is preliminary data.</text>
</comment>
<comment type="catalytic activity">
    <reaction evidence="1">
        <text>ATP + protein L-histidine = ADP + protein N-phospho-L-histidine.</text>
        <dbReference type="EC" id="2.7.13.3"/>
    </reaction>
</comment>
<dbReference type="InterPro" id="IPR003661">
    <property type="entry name" value="HisK_dim/P_dom"/>
</dbReference>
<evidence type="ECO:0000256" key="2">
    <source>
        <dbReference type="ARBA" id="ARBA00012438"/>
    </source>
</evidence>
<proteinExistence type="predicted"/>
<evidence type="ECO:0000256" key="1">
    <source>
        <dbReference type="ARBA" id="ARBA00000085"/>
    </source>
</evidence>
<evidence type="ECO:0000256" key="4">
    <source>
        <dbReference type="ARBA" id="ARBA00022553"/>
    </source>
</evidence>
<dbReference type="PROSITE" id="PS50110">
    <property type="entry name" value="RESPONSE_REGULATORY"/>
    <property type="match status" value="1"/>
</dbReference>
<evidence type="ECO:0000256" key="5">
    <source>
        <dbReference type="PROSITE-ProRule" id="PRU00169"/>
    </source>
</evidence>
<feature type="modified residue" description="4-aspartylphosphate" evidence="5">
    <location>
        <position position="736"/>
    </location>
</feature>
<dbReference type="PANTHER" id="PTHR43547">
    <property type="entry name" value="TWO-COMPONENT HISTIDINE KINASE"/>
    <property type="match status" value="1"/>
</dbReference>
<dbReference type="Pfam" id="PF00072">
    <property type="entry name" value="Response_reg"/>
    <property type="match status" value="1"/>
</dbReference>
<dbReference type="Pfam" id="PF08448">
    <property type="entry name" value="PAS_4"/>
    <property type="match status" value="2"/>
</dbReference>
<dbReference type="InterPro" id="IPR013656">
    <property type="entry name" value="PAS_4"/>
</dbReference>